<dbReference type="EMBL" id="FPBT01000001">
    <property type="protein sequence ID" value="SFU31409.1"/>
    <property type="molecule type" value="Genomic_DNA"/>
</dbReference>
<name>A0A1I7F5G8_9FIRM</name>
<feature type="transmembrane region" description="Helical" evidence="1">
    <location>
        <begin position="21"/>
        <end position="38"/>
    </location>
</feature>
<evidence type="ECO:0000313" key="2">
    <source>
        <dbReference type="EMBL" id="SFU31409.1"/>
    </source>
</evidence>
<protein>
    <recommendedName>
        <fullName evidence="4">DUF4358 domain-containing protein</fullName>
    </recommendedName>
</protein>
<evidence type="ECO:0000256" key="1">
    <source>
        <dbReference type="SAM" id="Phobius"/>
    </source>
</evidence>
<keyword evidence="1" id="KW-1133">Transmembrane helix</keyword>
<dbReference type="AlphaFoldDB" id="A0A1I7F5G8"/>
<dbReference type="RefSeq" id="WP_090469523.1">
    <property type="nucleotide sequence ID" value="NZ_FOWF01000005.1"/>
</dbReference>
<dbReference type="Proteomes" id="UP000198817">
    <property type="component" value="Unassembled WGS sequence"/>
</dbReference>
<keyword evidence="3" id="KW-1185">Reference proteome</keyword>
<accession>A0A1I7F5G8</accession>
<sequence length="169" mass="19260">MMNETKKNEILARITDSRVTKIILILLLIGFLAAVYHMNSAKDVSVSRIDDALRSETKIKSMQKCSSRQLMQFMGLNASHYDGFLYYRSREALGVDEVLVVKARQKSDLSAVEDAVEDRIDNQIRTYEGYGPEQVSRLQNAVVTKRGNFLFYATAKDPSVYEEVFLHVI</sequence>
<gene>
    <name evidence="2" type="ORF">SAMN05216508_101271</name>
</gene>
<dbReference type="STRING" id="155865.SAMN05216515_105125"/>
<dbReference type="OrthoDB" id="1828164at2"/>
<evidence type="ECO:0008006" key="4">
    <source>
        <dbReference type="Google" id="ProtNLM"/>
    </source>
</evidence>
<evidence type="ECO:0000313" key="3">
    <source>
        <dbReference type="Proteomes" id="UP000198817"/>
    </source>
</evidence>
<proteinExistence type="predicted"/>
<keyword evidence="1" id="KW-0472">Membrane</keyword>
<reference evidence="2 3" key="1">
    <citation type="submission" date="2016-10" db="EMBL/GenBank/DDBJ databases">
        <authorList>
            <person name="de Groot N.N."/>
        </authorList>
    </citation>
    <scope>NUCLEOTIDE SEQUENCE [LARGE SCALE GENOMIC DNA]</scope>
    <source>
        <strain evidence="2 3">KHGC13</strain>
    </source>
</reference>
<dbReference type="InterPro" id="IPR025648">
    <property type="entry name" value="DUF4358"/>
</dbReference>
<keyword evidence="1" id="KW-0812">Transmembrane</keyword>
<organism evidence="2 3">
    <name type="scientific">Eubacterium pyruvativorans</name>
    <dbReference type="NCBI Taxonomy" id="155865"/>
    <lineage>
        <taxon>Bacteria</taxon>
        <taxon>Bacillati</taxon>
        <taxon>Bacillota</taxon>
        <taxon>Clostridia</taxon>
        <taxon>Eubacteriales</taxon>
        <taxon>Eubacteriaceae</taxon>
        <taxon>Eubacterium</taxon>
    </lineage>
</organism>
<dbReference type="Pfam" id="PF14270">
    <property type="entry name" value="DUF4358"/>
    <property type="match status" value="1"/>
</dbReference>